<dbReference type="PANTHER" id="PTHR13468:SF1">
    <property type="entry name" value="PROTEIN DEK"/>
    <property type="match status" value="1"/>
</dbReference>
<evidence type="ECO:0000313" key="3">
    <source>
        <dbReference type="Proteomes" id="UP000708148"/>
    </source>
</evidence>
<protein>
    <submittedName>
        <fullName evidence="2">Uncharacterized protein</fullName>
    </submittedName>
</protein>
<dbReference type="AlphaFoldDB" id="A0A8S1J161"/>
<reference evidence="2" key="1">
    <citation type="submission" date="2020-12" db="EMBL/GenBank/DDBJ databases">
        <authorList>
            <person name="Iha C."/>
        </authorList>
    </citation>
    <scope>NUCLEOTIDE SEQUENCE</scope>
</reference>
<dbReference type="GO" id="GO:0005634">
    <property type="term" value="C:nucleus"/>
    <property type="evidence" value="ECO:0007669"/>
    <property type="project" value="TreeGrafter"/>
</dbReference>
<proteinExistence type="predicted"/>
<comment type="caution">
    <text evidence="2">The sequence shown here is derived from an EMBL/GenBank/DDBJ whole genome shotgun (WGS) entry which is preliminary data.</text>
</comment>
<dbReference type="OrthoDB" id="370884at2759"/>
<accession>A0A8S1J161</accession>
<gene>
    <name evidence="2" type="ORF">OSTQU699_LOCUS6564</name>
</gene>
<dbReference type="GO" id="GO:0042393">
    <property type="term" value="F:histone binding"/>
    <property type="evidence" value="ECO:0007669"/>
    <property type="project" value="TreeGrafter"/>
</dbReference>
<dbReference type="GO" id="GO:2000779">
    <property type="term" value="P:regulation of double-strand break repair"/>
    <property type="evidence" value="ECO:0007669"/>
    <property type="project" value="TreeGrafter"/>
</dbReference>
<evidence type="ECO:0000256" key="1">
    <source>
        <dbReference type="SAM" id="MobiDB-lite"/>
    </source>
</evidence>
<feature type="region of interest" description="Disordered" evidence="1">
    <location>
        <begin position="92"/>
        <end position="171"/>
    </location>
</feature>
<evidence type="ECO:0000313" key="2">
    <source>
        <dbReference type="EMBL" id="CAD7701205.1"/>
    </source>
</evidence>
<keyword evidence="3" id="KW-1185">Reference proteome</keyword>
<name>A0A8S1J161_9CHLO</name>
<sequence length="209" mass="23296">MHTLMYKRQGTAFKRKRDILDFSGFPYADEEAKASEMAKAEDKLGKWHMGLLNKLLDCFDLPRGSGEAGQKAYKVERAVEFLMKPKILGTKNKAEMEAKRKERMKKKQESAKKKKAKVAAGKDKGPKAQKRKHGEESKPRGRPPKKAKTVPEDHEEAMDDAEGAAADSAQANELTEEVVRNELMKMLKAADLNDLSLKKVGIGAVRDAA</sequence>
<dbReference type="Proteomes" id="UP000708148">
    <property type="component" value="Unassembled WGS sequence"/>
</dbReference>
<dbReference type="GO" id="GO:0006325">
    <property type="term" value="P:chromatin organization"/>
    <property type="evidence" value="ECO:0007669"/>
    <property type="project" value="InterPro"/>
</dbReference>
<organism evidence="2 3">
    <name type="scientific">Ostreobium quekettii</name>
    <dbReference type="NCBI Taxonomy" id="121088"/>
    <lineage>
        <taxon>Eukaryota</taxon>
        <taxon>Viridiplantae</taxon>
        <taxon>Chlorophyta</taxon>
        <taxon>core chlorophytes</taxon>
        <taxon>Ulvophyceae</taxon>
        <taxon>TCBD clade</taxon>
        <taxon>Bryopsidales</taxon>
        <taxon>Ostreobineae</taxon>
        <taxon>Ostreobiaceae</taxon>
        <taxon>Ostreobium</taxon>
    </lineage>
</organism>
<feature type="compositionally biased region" description="Acidic residues" evidence="1">
    <location>
        <begin position="153"/>
        <end position="162"/>
    </location>
</feature>
<feature type="compositionally biased region" description="Basic residues" evidence="1">
    <location>
        <begin position="101"/>
        <end position="117"/>
    </location>
</feature>
<dbReference type="PANTHER" id="PTHR13468">
    <property type="entry name" value="DEK PROTEIN"/>
    <property type="match status" value="1"/>
</dbReference>
<dbReference type="EMBL" id="CAJHUC010001458">
    <property type="protein sequence ID" value="CAD7701205.1"/>
    <property type="molecule type" value="Genomic_DNA"/>
</dbReference>
<dbReference type="GO" id="GO:0003677">
    <property type="term" value="F:DNA binding"/>
    <property type="evidence" value="ECO:0007669"/>
    <property type="project" value="InterPro"/>
</dbReference>
<dbReference type="InterPro" id="IPR044198">
    <property type="entry name" value="DEK"/>
</dbReference>